<evidence type="ECO:0008006" key="3">
    <source>
        <dbReference type="Google" id="ProtNLM"/>
    </source>
</evidence>
<organism evidence="1 2">
    <name type="scientific">Eufriesea mexicana</name>
    <dbReference type="NCBI Taxonomy" id="516756"/>
    <lineage>
        <taxon>Eukaryota</taxon>
        <taxon>Metazoa</taxon>
        <taxon>Ecdysozoa</taxon>
        <taxon>Arthropoda</taxon>
        <taxon>Hexapoda</taxon>
        <taxon>Insecta</taxon>
        <taxon>Pterygota</taxon>
        <taxon>Neoptera</taxon>
        <taxon>Endopterygota</taxon>
        <taxon>Hymenoptera</taxon>
        <taxon>Apocrita</taxon>
        <taxon>Aculeata</taxon>
        <taxon>Apoidea</taxon>
        <taxon>Anthophila</taxon>
        <taxon>Apidae</taxon>
        <taxon>Eufriesea</taxon>
    </lineage>
</organism>
<protein>
    <recommendedName>
        <fullName evidence="3">PiggyBac transposable element-derived protein 4 C-terminal zinc-ribbon domain-containing protein</fullName>
    </recommendedName>
</protein>
<dbReference type="EMBL" id="KQ760397">
    <property type="protein sequence ID" value="OAD60657.1"/>
    <property type="molecule type" value="Genomic_DNA"/>
</dbReference>
<name>A0A310SFU7_9HYME</name>
<dbReference type="AlphaFoldDB" id="A0A310SFU7"/>
<evidence type="ECO:0000313" key="2">
    <source>
        <dbReference type="Proteomes" id="UP000250275"/>
    </source>
</evidence>
<keyword evidence="2" id="KW-1185">Reference proteome</keyword>
<proteinExistence type="predicted"/>
<reference evidence="1 2" key="1">
    <citation type="submission" date="2015-07" db="EMBL/GenBank/DDBJ databases">
        <title>The genome of Eufriesea mexicana.</title>
        <authorList>
            <person name="Pan H."/>
            <person name="Kapheim K."/>
        </authorList>
    </citation>
    <scope>NUCLEOTIDE SEQUENCE [LARGE SCALE GENOMIC DNA]</scope>
    <source>
        <strain evidence="1">0111107269</strain>
        <tissue evidence="1">Whole body</tissue>
    </source>
</reference>
<sequence length="94" mass="11001">MKLAMYLVKYSDDEDCISSSNYVQKERRHECKKKLGSVRNVRRFCKVCYENNSNQLGRMRAKNCTKKVATYCADCFGSPFLCINKIILACFVWH</sequence>
<dbReference type="Proteomes" id="UP000250275">
    <property type="component" value="Unassembled WGS sequence"/>
</dbReference>
<gene>
    <name evidence="1" type="ORF">WN48_05531</name>
</gene>
<evidence type="ECO:0000313" key="1">
    <source>
        <dbReference type="EMBL" id="OAD60657.1"/>
    </source>
</evidence>
<accession>A0A310SFU7</accession>